<sequence length="89" mass="10243">MLFFALMILFGFVIFLFYNVHYLVLLLSIELILLGTLFFLFVNWGGGESLVNVFLFFLLMACMGGFSVSLLVSLFRGLGRDFWFGRGFF</sequence>
<gene>
    <name evidence="2" type="primary">ND4L</name>
    <name evidence="2" type="ORF">PLST15_MT-080</name>
</gene>
<accession>A0A330JET7</accession>
<evidence type="ECO:0000256" key="1">
    <source>
        <dbReference type="SAM" id="Phobius"/>
    </source>
</evidence>
<geneLocation type="mitochondrion" evidence="2"/>
<keyword evidence="1" id="KW-0472">Membrane</keyword>
<dbReference type="EMBL" id="LT984407">
    <property type="protein sequence ID" value="SPC34977.1"/>
    <property type="molecule type" value="Genomic_DNA"/>
</dbReference>
<proteinExistence type="predicted"/>
<dbReference type="Gene3D" id="1.10.287.3510">
    <property type="match status" value="1"/>
</dbReference>
<dbReference type="AlphaFoldDB" id="A0A330JET7"/>
<keyword evidence="1" id="KW-0812">Transmembrane</keyword>
<evidence type="ECO:0000313" key="2">
    <source>
        <dbReference type="EMBL" id="SPC34977.1"/>
    </source>
</evidence>
<feature type="transmembrane region" description="Helical" evidence="1">
    <location>
        <begin position="6"/>
        <end position="24"/>
    </location>
</feature>
<organism evidence="2">
    <name type="scientific">Paraleius leontonychus</name>
    <dbReference type="NCBI Taxonomy" id="1807943"/>
    <lineage>
        <taxon>Eukaryota</taxon>
        <taxon>Metazoa</taxon>
        <taxon>Ecdysozoa</taxon>
        <taxon>Arthropoda</taxon>
        <taxon>Chelicerata</taxon>
        <taxon>Arachnida</taxon>
        <taxon>Acari</taxon>
        <taxon>Acariformes</taxon>
        <taxon>Sarcoptiformes</taxon>
        <taxon>Oribatida</taxon>
        <taxon>Brachypylina</taxon>
        <taxon>Oripodoidea</taxon>
        <taxon>Scheloribatidae</taxon>
        <taxon>Paraleius</taxon>
    </lineage>
</organism>
<feature type="transmembrane region" description="Helical" evidence="1">
    <location>
        <begin position="31"/>
        <end position="47"/>
    </location>
</feature>
<keyword evidence="2" id="KW-0496">Mitochondrion</keyword>
<protein>
    <submittedName>
        <fullName evidence="2">NADH dehydrogenase subunit 4L</fullName>
    </submittedName>
</protein>
<keyword evidence="1" id="KW-1133">Transmembrane helix</keyword>
<name>A0A330JET7_9ACAR</name>
<reference evidence="2" key="1">
    <citation type="submission" date="2018-06" db="EMBL/GenBank/DDBJ databases">
        <authorList>
            <person name="Zhirakovskaya E."/>
        </authorList>
    </citation>
    <scope>NUCLEOTIDE SEQUENCE</scope>
</reference>
<feature type="transmembrane region" description="Helical" evidence="1">
    <location>
        <begin position="53"/>
        <end position="75"/>
    </location>
</feature>